<organism evidence="1 2">
    <name type="scientific">Panagrellus redivivus</name>
    <name type="common">Microworm</name>
    <dbReference type="NCBI Taxonomy" id="6233"/>
    <lineage>
        <taxon>Eukaryota</taxon>
        <taxon>Metazoa</taxon>
        <taxon>Ecdysozoa</taxon>
        <taxon>Nematoda</taxon>
        <taxon>Chromadorea</taxon>
        <taxon>Rhabditida</taxon>
        <taxon>Tylenchina</taxon>
        <taxon>Panagrolaimomorpha</taxon>
        <taxon>Panagrolaimoidea</taxon>
        <taxon>Panagrolaimidae</taxon>
        <taxon>Panagrellus</taxon>
    </lineage>
</organism>
<sequence length="176" mass="19438">MATPVTSTTQQLAMAMANRLTMAMAAMRRSPDFDSRAPQDENRGQLQALLVLEEDPLEPSDGHGCASIMSSGLPISRIFSLWESCGKASAALFLVYNAMSFSVHRYLVMRSVPLCNGGKAVERFRQAMYPGKVKDVWNGVRRDQQSRSLGNAVSTHHRTAIISELVYADSQVWLSE</sequence>
<name>A0A7E4UPZ5_PANRE</name>
<dbReference type="Proteomes" id="UP000492821">
    <property type="component" value="Unassembled WGS sequence"/>
</dbReference>
<proteinExistence type="predicted"/>
<keyword evidence="1" id="KW-1185">Reference proteome</keyword>
<reference evidence="2" key="2">
    <citation type="submission" date="2020-10" db="UniProtKB">
        <authorList>
            <consortium name="WormBaseParasite"/>
        </authorList>
    </citation>
    <scope>IDENTIFICATION</scope>
</reference>
<evidence type="ECO:0000313" key="2">
    <source>
        <dbReference type="WBParaSite" id="Pan_g11423.t1"/>
    </source>
</evidence>
<accession>A0A7E4UPZ5</accession>
<evidence type="ECO:0000313" key="1">
    <source>
        <dbReference type="Proteomes" id="UP000492821"/>
    </source>
</evidence>
<reference evidence="1" key="1">
    <citation type="journal article" date="2013" name="Genetics">
        <title>The draft genome and transcriptome of Panagrellus redivivus are shaped by the harsh demands of a free-living lifestyle.</title>
        <authorList>
            <person name="Srinivasan J."/>
            <person name="Dillman A.R."/>
            <person name="Macchietto M.G."/>
            <person name="Heikkinen L."/>
            <person name="Lakso M."/>
            <person name="Fracchia K.M."/>
            <person name="Antoshechkin I."/>
            <person name="Mortazavi A."/>
            <person name="Wong G."/>
            <person name="Sternberg P.W."/>
        </authorList>
    </citation>
    <scope>NUCLEOTIDE SEQUENCE [LARGE SCALE GENOMIC DNA]</scope>
    <source>
        <strain evidence="1">MT8872</strain>
    </source>
</reference>
<dbReference type="AlphaFoldDB" id="A0A7E4UPZ5"/>
<protein>
    <submittedName>
        <fullName evidence="2">Cauli_VI domain-containing protein</fullName>
    </submittedName>
</protein>
<dbReference type="WBParaSite" id="Pan_g11423.t1">
    <property type="protein sequence ID" value="Pan_g11423.t1"/>
    <property type="gene ID" value="Pan_g11423"/>
</dbReference>